<evidence type="ECO:0008006" key="3">
    <source>
        <dbReference type="Google" id="ProtNLM"/>
    </source>
</evidence>
<dbReference type="InterPro" id="IPR018757">
    <property type="entry name" value="DUF2316"/>
</dbReference>
<dbReference type="PATRIC" id="fig|1423734.3.peg.1633"/>
<organism evidence="1 2">
    <name type="scientific">Agrilactobacillus composti DSM 18527 = JCM 14202</name>
    <dbReference type="NCBI Taxonomy" id="1423734"/>
    <lineage>
        <taxon>Bacteria</taxon>
        <taxon>Bacillati</taxon>
        <taxon>Bacillota</taxon>
        <taxon>Bacilli</taxon>
        <taxon>Lactobacillales</taxon>
        <taxon>Lactobacillaceae</taxon>
        <taxon>Agrilactobacillus</taxon>
    </lineage>
</organism>
<dbReference type="EMBL" id="AZGA01000088">
    <property type="protein sequence ID" value="KRM30482.1"/>
    <property type="molecule type" value="Genomic_DNA"/>
</dbReference>
<keyword evidence="2" id="KW-1185">Reference proteome</keyword>
<dbReference type="AlphaFoldDB" id="X0PN53"/>
<dbReference type="RefSeq" id="WP_035451493.1">
    <property type="nucleotide sequence ID" value="NZ_AZGA01000088.1"/>
</dbReference>
<reference evidence="1 2" key="1">
    <citation type="journal article" date="2015" name="Genome Announc.">
        <title>Expanding the biotechnology potential of lactobacilli through comparative genomics of 213 strains and associated genera.</title>
        <authorList>
            <person name="Sun Z."/>
            <person name="Harris H.M."/>
            <person name="McCann A."/>
            <person name="Guo C."/>
            <person name="Argimon S."/>
            <person name="Zhang W."/>
            <person name="Yang X."/>
            <person name="Jeffery I.B."/>
            <person name="Cooney J.C."/>
            <person name="Kagawa T.F."/>
            <person name="Liu W."/>
            <person name="Song Y."/>
            <person name="Salvetti E."/>
            <person name="Wrobel A."/>
            <person name="Rasinkangas P."/>
            <person name="Parkhill J."/>
            <person name="Rea M.C."/>
            <person name="O'Sullivan O."/>
            <person name="Ritari J."/>
            <person name="Douillard F.P."/>
            <person name="Paul Ross R."/>
            <person name="Yang R."/>
            <person name="Briner A.E."/>
            <person name="Felis G.E."/>
            <person name="de Vos W.M."/>
            <person name="Barrangou R."/>
            <person name="Klaenhammer T.R."/>
            <person name="Caufield P.W."/>
            <person name="Cui Y."/>
            <person name="Zhang H."/>
            <person name="O'Toole P.W."/>
        </authorList>
    </citation>
    <scope>NUCLEOTIDE SEQUENCE [LARGE SCALE GENOMIC DNA]</scope>
    <source>
        <strain evidence="1 2">DSM 18527</strain>
    </source>
</reference>
<protein>
    <recommendedName>
        <fullName evidence="3">DUF2316 family protein</fullName>
    </recommendedName>
</protein>
<dbReference type="STRING" id="1423734.FC83_GL001613"/>
<gene>
    <name evidence="1" type="ORF">FC83_GL001613</name>
</gene>
<dbReference type="eggNOG" id="COG4367">
    <property type="taxonomic scope" value="Bacteria"/>
</dbReference>
<name>X0PN53_9LACO</name>
<comment type="caution">
    <text evidence="1">The sequence shown here is derived from an EMBL/GenBank/DDBJ whole genome shotgun (WGS) entry which is preliminary data.</text>
</comment>
<dbReference type="Pfam" id="PF10078">
    <property type="entry name" value="DUF2316"/>
    <property type="match status" value="1"/>
</dbReference>
<sequence>MSLTPEESRQTRAELNANYQLANLSLAQIAQDLQTTPAHVQDVLNLNVRRIEEPWILKAYLDTKIKAAGEQPLPYSRLVGSPTKYWFLNNRFIKKGLLA</sequence>
<dbReference type="Proteomes" id="UP000051236">
    <property type="component" value="Unassembled WGS sequence"/>
</dbReference>
<evidence type="ECO:0000313" key="2">
    <source>
        <dbReference type="Proteomes" id="UP000051236"/>
    </source>
</evidence>
<proteinExistence type="predicted"/>
<dbReference type="OrthoDB" id="3233189at2"/>
<evidence type="ECO:0000313" key="1">
    <source>
        <dbReference type="EMBL" id="KRM30482.1"/>
    </source>
</evidence>
<accession>X0PN53</accession>